<proteinExistence type="predicted"/>
<name>A0A0F3GUB9_9BACT</name>
<sequence length="231" mass="24353">MIGSLTPLLGSLSWLAALLVGHPLGWLPSWLAILLVGRPLGWPSSWLAALLVGRPLSVRIKMQGYTNKVISASSAKFKNSAAPAKTTPSTRSSFLTPVISSVGVHATILTSISRQASTSSGILGQLIFLIIPFIIMVAIGVIPGKTPSMLGNGIGEGIAGLARGDTCRLRYFFLFTMSTPYRVKNICTSTSIAAAVEARINGGYAISNVPLLAIIAILFFFVAVTILPPYV</sequence>
<comment type="caution">
    <text evidence="2">The sequence shown here is derived from an EMBL/GenBank/DDBJ whole genome shotgun (WGS) entry which is preliminary data.</text>
</comment>
<dbReference type="Proteomes" id="UP000033423">
    <property type="component" value="Unassembled WGS sequence"/>
</dbReference>
<reference evidence="2 3" key="1">
    <citation type="submission" date="2015-02" db="EMBL/GenBank/DDBJ databases">
        <title>Single-cell genomics of uncultivated deep-branching MTB reveals a conserved set of magnetosome genes.</title>
        <authorList>
            <person name="Kolinko S."/>
            <person name="Richter M."/>
            <person name="Glockner F.O."/>
            <person name="Brachmann A."/>
            <person name="Schuler D."/>
        </authorList>
    </citation>
    <scope>NUCLEOTIDE SEQUENCE [LARGE SCALE GENOMIC DNA]</scope>
    <source>
        <strain evidence="2">TM-1</strain>
    </source>
</reference>
<feature type="transmembrane region" description="Helical" evidence="1">
    <location>
        <begin position="94"/>
        <end position="116"/>
    </location>
</feature>
<protein>
    <submittedName>
        <fullName evidence="2">Membrane protein</fullName>
    </submittedName>
</protein>
<feature type="transmembrane region" description="Helical" evidence="1">
    <location>
        <begin position="122"/>
        <end position="142"/>
    </location>
</feature>
<organism evidence="2 3">
    <name type="scientific">Candidatus Magnetobacterium bavaricum</name>
    <dbReference type="NCBI Taxonomy" id="29290"/>
    <lineage>
        <taxon>Bacteria</taxon>
        <taxon>Pseudomonadati</taxon>
        <taxon>Nitrospirota</taxon>
        <taxon>Thermodesulfovibrionia</taxon>
        <taxon>Thermodesulfovibrionales</taxon>
        <taxon>Candidatus Magnetobacteriaceae</taxon>
        <taxon>Candidatus Magnetobacterium</taxon>
    </lineage>
</organism>
<feature type="transmembrane region" description="Helical" evidence="1">
    <location>
        <begin position="209"/>
        <end position="230"/>
    </location>
</feature>
<evidence type="ECO:0000313" key="2">
    <source>
        <dbReference type="EMBL" id="KJU85574.1"/>
    </source>
</evidence>
<keyword evidence="3" id="KW-1185">Reference proteome</keyword>
<keyword evidence="1" id="KW-0812">Transmembrane</keyword>
<dbReference type="AlphaFoldDB" id="A0A0F3GUB9"/>
<keyword evidence="1" id="KW-0472">Membrane</keyword>
<evidence type="ECO:0000256" key="1">
    <source>
        <dbReference type="SAM" id="Phobius"/>
    </source>
</evidence>
<dbReference type="EMBL" id="LACI01000962">
    <property type="protein sequence ID" value="KJU85574.1"/>
    <property type="molecule type" value="Genomic_DNA"/>
</dbReference>
<keyword evidence="1" id="KW-1133">Transmembrane helix</keyword>
<accession>A0A0F3GUB9</accession>
<evidence type="ECO:0000313" key="3">
    <source>
        <dbReference type="Proteomes" id="UP000033423"/>
    </source>
</evidence>
<gene>
    <name evidence="2" type="ORF">MBAV_002232</name>
</gene>